<dbReference type="Gene3D" id="3.40.50.620">
    <property type="entry name" value="HUPs"/>
    <property type="match status" value="1"/>
</dbReference>
<dbReference type="EMBL" id="JAAOIW010000031">
    <property type="protein sequence ID" value="NHN35333.1"/>
    <property type="molecule type" value="Genomic_DNA"/>
</dbReference>
<organism evidence="10 11">
    <name type="scientific">Paenibacillus agricola</name>
    <dbReference type="NCBI Taxonomy" id="2716264"/>
    <lineage>
        <taxon>Bacteria</taxon>
        <taxon>Bacillati</taxon>
        <taxon>Bacillota</taxon>
        <taxon>Bacilli</taxon>
        <taxon>Bacillales</taxon>
        <taxon>Paenibacillaceae</taxon>
        <taxon>Paenibacillus</taxon>
    </lineage>
</organism>
<dbReference type="InterPro" id="IPR014729">
    <property type="entry name" value="Rossmann-like_a/b/a_fold"/>
</dbReference>
<comment type="caution">
    <text evidence="10">The sequence shown here is derived from an EMBL/GenBank/DDBJ whole genome shotgun (WGS) entry which is preliminary data.</text>
</comment>
<comment type="similarity">
    <text evidence="7">Belongs to the QueC family.</text>
</comment>
<evidence type="ECO:0000256" key="1">
    <source>
        <dbReference type="ARBA" id="ARBA00005061"/>
    </source>
</evidence>
<evidence type="ECO:0000256" key="3">
    <source>
        <dbReference type="ARBA" id="ARBA00022723"/>
    </source>
</evidence>
<protein>
    <recommendedName>
        <fullName evidence="8">7-cyano-7-deazaguanine synthase</fullName>
        <ecNumber evidence="8">6.3.4.20</ecNumber>
    </recommendedName>
</protein>
<evidence type="ECO:0000256" key="2">
    <source>
        <dbReference type="ARBA" id="ARBA00022598"/>
    </source>
</evidence>
<comment type="pathway">
    <text evidence="1">Purine metabolism; 7-cyano-7-deazaguanine biosynthesis.</text>
</comment>
<accession>A0ABX0JHA1</accession>
<comment type="catalytic activity">
    <reaction evidence="9">
        <text>7-carboxy-7-carbaguanine + NH4(+) + 2 ATP = 7-cyano-7-carbaguanine + 2 AMP + 2 diphosphate + 2 H(+)</text>
        <dbReference type="Rhea" id="RHEA:27982"/>
        <dbReference type="ChEBI" id="CHEBI:15378"/>
        <dbReference type="ChEBI" id="CHEBI:28938"/>
        <dbReference type="ChEBI" id="CHEBI:30616"/>
        <dbReference type="ChEBI" id="CHEBI:33019"/>
        <dbReference type="ChEBI" id="CHEBI:45075"/>
        <dbReference type="ChEBI" id="CHEBI:61036"/>
        <dbReference type="ChEBI" id="CHEBI:456215"/>
        <dbReference type="EC" id="6.3.4.20"/>
    </reaction>
</comment>
<evidence type="ECO:0000256" key="7">
    <source>
        <dbReference type="ARBA" id="ARBA00037993"/>
    </source>
</evidence>
<evidence type="ECO:0000313" key="10">
    <source>
        <dbReference type="EMBL" id="NHN35333.1"/>
    </source>
</evidence>
<keyword evidence="4" id="KW-0547">Nucleotide-binding</keyword>
<dbReference type="SUPFAM" id="SSF52402">
    <property type="entry name" value="Adenine nucleotide alpha hydrolases-like"/>
    <property type="match status" value="1"/>
</dbReference>
<dbReference type="InterPro" id="IPR018317">
    <property type="entry name" value="QueC"/>
</dbReference>
<dbReference type="PANTHER" id="PTHR42914">
    <property type="entry name" value="7-CYANO-7-DEAZAGUANINE SYNTHASE"/>
    <property type="match status" value="1"/>
</dbReference>
<sequence length="192" mass="21659">MSDRSYPVLVLLSGGLDSSCLVHYHLLQGDKVTAIYFDYGQQNSEREFQSAKAISKYYDIQLSRETLGFKINNYEGEFYCRNALFVLAACSFLGESTSLISLGIHSGTPYYDSTSAFVTDTQTLLNGYFGGVIRVTTPFLDYTKVQIFDYALQEKMPVQLTYSCEIGEQEPCNLCRSCIDRRMLNEKSPGKD</sequence>
<evidence type="ECO:0000256" key="6">
    <source>
        <dbReference type="ARBA" id="ARBA00022840"/>
    </source>
</evidence>
<keyword evidence="6" id="KW-0067">ATP-binding</keyword>
<evidence type="ECO:0000313" key="11">
    <source>
        <dbReference type="Proteomes" id="UP001165962"/>
    </source>
</evidence>
<evidence type="ECO:0000256" key="5">
    <source>
        <dbReference type="ARBA" id="ARBA00022833"/>
    </source>
</evidence>
<evidence type="ECO:0000256" key="9">
    <source>
        <dbReference type="ARBA" id="ARBA00047890"/>
    </source>
</evidence>
<keyword evidence="2" id="KW-0436">Ligase</keyword>
<dbReference type="EC" id="6.3.4.20" evidence="8"/>
<keyword evidence="11" id="KW-1185">Reference proteome</keyword>
<evidence type="ECO:0000256" key="4">
    <source>
        <dbReference type="ARBA" id="ARBA00022741"/>
    </source>
</evidence>
<evidence type="ECO:0000256" key="8">
    <source>
        <dbReference type="ARBA" id="ARBA00039149"/>
    </source>
</evidence>
<keyword evidence="5" id="KW-0862">Zinc</keyword>
<dbReference type="PANTHER" id="PTHR42914:SF1">
    <property type="entry name" value="7-CYANO-7-DEAZAGUANINE SYNTHASE"/>
    <property type="match status" value="1"/>
</dbReference>
<dbReference type="RefSeq" id="WP_166157969.1">
    <property type="nucleotide sequence ID" value="NZ_JAAOIW010000031.1"/>
</dbReference>
<dbReference type="Proteomes" id="UP001165962">
    <property type="component" value="Unassembled WGS sequence"/>
</dbReference>
<proteinExistence type="inferred from homology"/>
<keyword evidence="3" id="KW-0479">Metal-binding</keyword>
<dbReference type="Pfam" id="PF06508">
    <property type="entry name" value="QueC"/>
    <property type="match status" value="2"/>
</dbReference>
<name>A0ABX0JHA1_9BACL</name>
<gene>
    <name evidence="10" type="ORF">G9U52_37125</name>
</gene>
<reference evidence="10" key="1">
    <citation type="submission" date="2020-03" db="EMBL/GenBank/DDBJ databases">
        <title>Draft sequencing of Paenibacilllus sp. S3N08.</title>
        <authorList>
            <person name="Kim D.-U."/>
        </authorList>
    </citation>
    <scope>NUCLEOTIDE SEQUENCE</scope>
    <source>
        <strain evidence="10">S3N08</strain>
    </source>
</reference>